<evidence type="ECO:0000256" key="4">
    <source>
        <dbReference type="PROSITE-ProRule" id="PRU00169"/>
    </source>
</evidence>
<gene>
    <name evidence="6" type="ORF">SAMN05192530_107184</name>
</gene>
<sequence length="126" mass="13570">MALRVLIVEDEVLIALHLEGILEDAGHEVVGTAASSSAALDLARRSVPFDLAIMDVDLLDGPNGVETARRLREEHGVASLFVSGRLEEEVQAMGLAWKPLGFIGKPFMEAQIIEALERIAAQPQDA</sequence>
<dbReference type="InterPro" id="IPR011006">
    <property type="entry name" value="CheY-like_superfamily"/>
</dbReference>
<evidence type="ECO:0000259" key="5">
    <source>
        <dbReference type="PROSITE" id="PS50110"/>
    </source>
</evidence>
<dbReference type="Proteomes" id="UP000198793">
    <property type="component" value="Unassembled WGS sequence"/>
</dbReference>
<keyword evidence="3" id="KW-0804">Transcription</keyword>
<dbReference type="Gene3D" id="3.40.50.2300">
    <property type="match status" value="1"/>
</dbReference>
<reference evidence="6 7" key="1">
    <citation type="submission" date="2016-10" db="EMBL/GenBank/DDBJ databases">
        <authorList>
            <person name="de Groot N.N."/>
        </authorList>
    </citation>
    <scope>NUCLEOTIDE SEQUENCE [LARGE SCALE GENOMIC DNA]</scope>
    <source>
        <strain evidence="7">L7-484,KACC 16230,DSM 25025</strain>
    </source>
</reference>
<feature type="domain" description="Response regulatory" evidence="5">
    <location>
        <begin position="4"/>
        <end position="120"/>
    </location>
</feature>
<proteinExistence type="predicted"/>
<dbReference type="GO" id="GO:0000160">
    <property type="term" value="P:phosphorelay signal transduction system"/>
    <property type="evidence" value="ECO:0007669"/>
    <property type="project" value="InterPro"/>
</dbReference>
<evidence type="ECO:0000256" key="1">
    <source>
        <dbReference type="ARBA" id="ARBA00022553"/>
    </source>
</evidence>
<organism evidence="6 7">
    <name type="scientific">Aureimonas jatrophae</name>
    <dbReference type="NCBI Taxonomy" id="1166073"/>
    <lineage>
        <taxon>Bacteria</taxon>
        <taxon>Pseudomonadati</taxon>
        <taxon>Pseudomonadota</taxon>
        <taxon>Alphaproteobacteria</taxon>
        <taxon>Hyphomicrobiales</taxon>
        <taxon>Aurantimonadaceae</taxon>
        <taxon>Aureimonas</taxon>
    </lineage>
</organism>
<dbReference type="EMBL" id="FNIT01000007">
    <property type="protein sequence ID" value="SDO53043.1"/>
    <property type="molecule type" value="Genomic_DNA"/>
</dbReference>
<evidence type="ECO:0000256" key="3">
    <source>
        <dbReference type="ARBA" id="ARBA00023163"/>
    </source>
</evidence>
<keyword evidence="2" id="KW-0805">Transcription regulation</keyword>
<evidence type="ECO:0000256" key="2">
    <source>
        <dbReference type="ARBA" id="ARBA00023015"/>
    </source>
</evidence>
<accession>A0A1H0KB32</accession>
<feature type="modified residue" description="4-aspartylphosphate" evidence="4">
    <location>
        <position position="55"/>
    </location>
</feature>
<dbReference type="SUPFAM" id="SSF52172">
    <property type="entry name" value="CheY-like"/>
    <property type="match status" value="1"/>
</dbReference>
<dbReference type="OrthoDB" id="582170at2"/>
<dbReference type="PROSITE" id="PS50110">
    <property type="entry name" value="RESPONSE_REGULATORY"/>
    <property type="match status" value="1"/>
</dbReference>
<name>A0A1H0KB32_9HYPH</name>
<dbReference type="AlphaFoldDB" id="A0A1H0KB32"/>
<dbReference type="InterPro" id="IPR050595">
    <property type="entry name" value="Bact_response_regulator"/>
</dbReference>
<dbReference type="RefSeq" id="WP_090675264.1">
    <property type="nucleotide sequence ID" value="NZ_FNIT01000007.1"/>
</dbReference>
<dbReference type="PANTHER" id="PTHR44591:SF3">
    <property type="entry name" value="RESPONSE REGULATORY DOMAIN-CONTAINING PROTEIN"/>
    <property type="match status" value="1"/>
</dbReference>
<dbReference type="InterPro" id="IPR001789">
    <property type="entry name" value="Sig_transdc_resp-reg_receiver"/>
</dbReference>
<dbReference type="SMART" id="SM00448">
    <property type="entry name" value="REC"/>
    <property type="match status" value="1"/>
</dbReference>
<keyword evidence="1 4" id="KW-0597">Phosphoprotein</keyword>
<evidence type="ECO:0000313" key="6">
    <source>
        <dbReference type="EMBL" id="SDO53043.1"/>
    </source>
</evidence>
<protein>
    <submittedName>
        <fullName evidence="6">Response regulator receiver domain-containing protein</fullName>
    </submittedName>
</protein>
<evidence type="ECO:0000313" key="7">
    <source>
        <dbReference type="Proteomes" id="UP000198793"/>
    </source>
</evidence>
<dbReference type="STRING" id="1166073.SAMN05192530_107184"/>
<dbReference type="PANTHER" id="PTHR44591">
    <property type="entry name" value="STRESS RESPONSE REGULATOR PROTEIN 1"/>
    <property type="match status" value="1"/>
</dbReference>
<dbReference type="Pfam" id="PF00072">
    <property type="entry name" value="Response_reg"/>
    <property type="match status" value="1"/>
</dbReference>
<keyword evidence="7" id="KW-1185">Reference proteome</keyword>